<dbReference type="Proteomes" id="UP001516400">
    <property type="component" value="Unassembled WGS sequence"/>
</dbReference>
<organism evidence="2 3">
    <name type="scientific">Cryptolaemus montrouzieri</name>
    <dbReference type="NCBI Taxonomy" id="559131"/>
    <lineage>
        <taxon>Eukaryota</taxon>
        <taxon>Metazoa</taxon>
        <taxon>Ecdysozoa</taxon>
        <taxon>Arthropoda</taxon>
        <taxon>Hexapoda</taxon>
        <taxon>Insecta</taxon>
        <taxon>Pterygota</taxon>
        <taxon>Neoptera</taxon>
        <taxon>Endopterygota</taxon>
        <taxon>Coleoptera</taxon>
        <taxon>Polyphaga</taxon>
        <taxon>Cucujiformia</taxon>
        <taxon>Coccinelloidea</taxon>
        <taxon>Coccinellidae</taxon>
        <taxon>Scymninae</taxon>
        <taxon>Scymnini</taxon>
        <taxon>Cryptolaemus</taxon>
    </lineage>
</organism>
<evidence type="ECO:0000313" key="3">
    <source>
        <dbReference type="Proteomes" id="UP001516400"/>
    </source>
</evidence>
<dbReference type="EMBL" id="JABFTP020000144">
    <property type="protein sequence ID" value="KAL3282221.1"/>
    <property type="molecule type" value="Genomic_DNA"/>
</dbReference>
<comment type="caution">
    <text evidence="2">The sequence shown here is derived from an EMBL/GenBank/DDBJ whole genome shotgun (WGS) entry which is preliminary data.</text>
</comment>
<keyword evidence="3" id="KW-1185">Reference proteome</keyword>
<dbReference type="AlphaFoldDB" id="A0ABD2NV45"/>
<reference evidence="2 3" key="1">
    <citation type="journal article" date="2021" name="BMC Biol.">
        <title>Horizontally acquired antibacterial genes associated with adaptive radiation of ladybird beetles.</title>
        <authorList>
            <person name="Li H.S."/>
            <person name="Tang X.F."/>
            <person name="Huang Y.H."/>
            <person name="Xu Z.Y."/>
            <person name="Chen M.L."/>
            <person name="Du X.Y."/>
            <person name="Qiu B.Y."/>
            <person name="Chen P.T."/>
            <person name="Zhang W."/>
            <person name="Slipinski A."/>
            <person name="Escalona H.E."/>
            <person name="Waterhouse R.M."/>
            <person name="Zwick A."/>
            <person name="Pang H."/>
        </authorList>
    </citation>
    <scope>NUCLEOTIDE SEQUENCE [LARGE SCALE GENOMIC DNA]</scope>
    <source>
        <strain evidence="2">SYSU2018</strain>
    </source>
</reference>
<accession>A0ABD2NV45</accession>
<sequence length="214" mass="25224">MTEREHKAAKRKRKIANRKRREQQIMMNTPPSSPRTEPTRISDRRRGKKFQSEMKTAIVRDTLGIDQLKQKQTGPKNNSLVEKIRVFLDVTMCQELQLANKKLLLVKNLKCRKELVKYPLWARKSETIEKSGKRVKITKNMKEIFQETVADLIRKFNQKDLKKHIYNIKVQYKCYPADPAAIGDLKSDEVVLHIDYSENYSCKHFKEVQSHHFG</sequence>
<evidence type="ECO:0000313" key="2">
    <source>
        <dbReference type="EMBL" id="KAL3282221.1"/>
    </source>
</evidence>
<evidence type="ECO:0008006" key="4">
    <source>
        <dbReference type="Google" id="ProtNLM"/>
    </source>
</evidence>
<protein>
    <recommendedName>
        <fullName evidence="4">40S ribosomal protein S7</fullName>
    </recommendedName>
</protein>
<gene>
    <name evidence="2" type="ORF">HHI36_005415</name>
</gene>
<evidence type="ECO:0000256" key="1">
    <source>
        <dbReference type="SAM" id="MobiDB-lite"/>
    </source>
</evidence>
<name>A0ABD2NV45_9CUCU</name>
<feature type="compositionally biased region" description="Basic residues" evidence="1">
    <location>
        <begin position="7"/>
        <end position="21"/>
    </location>
</feature>
<feature type="region of interest" description="Disordered" evidence="1">
    <location>
        <begin position="1"/>
        <end position="51"/>
    </location>
</feature>
<proteinExistence type="predicted"/>